<dbReference type="Proteomes" id="UP000011731">
    <property type="component" value="Unassembled WGS sequence"/>
</dbReference>
<protein>
    <submittedName>
        <fullName evidence="1">NHL repeat containing protein</fullName>
    </submittedName>
</protein>
<dbReference type="Gene3D" id="2.130.10.10">
    <property type="entry name" value="YVTN repeat-like/Quinoprotein amine dehydrogenase"/>
    <property type="match status" value="1"/>
</dbReference>
<comment type="caution">
    <text evidence="1">The sequence shown here is derived from an EMBL/GenBank/DDBJ whole genome shotgun (WGS) entry which is preliminary data.</text>
</comment>
<evidence type="ECO:0000313" key="1">
    <source>
        <dbReference type="EMBL" id="EME67151.1"/>
    </source>
</evidence>
<organism evidence="1 2">
    <name type="scientific">Rhodococcus ruber BKS 20-38</name>
    <dbReference type="NCBI Taxonomy" id="1278076"/>
    <lineage>
        <taxon>Bacteria</taxon>
        <taxon>Bacillati</taxon>
        <taxon>Actinomycetota</taxon>
        <taxon>Actinomycetes</taxon>
        <taxon>Mycobacteriales</taxon>
        <taxon>Nocardiaceae</taxon>
        <taxon>Rhodococcus</taxon>
    </lineage>
</organism>
<name>M2Y219_9NOCA</name>
<dbReference type="EMBL" id="AOEX01000015">
    <property type="protein sequence ID" value="EME67151.1"/>
    <property type="molecule type" value="Genomic_DNA"/>
</dbReference>
<dbReference type="InterPro" id="IPR015943">
    <property type="entry name" value="WD40/YVTN_repeat-like_dom_sf"/>
</dbReference>
<keyword evidence="2" id="KW-1185">Reference proteome</keyword>
<dbReference type="AlphaFoldDB" id="M2Y219"/>
<sequence length="636" mass="64690">MSRFRRVQFRSVVLGAVVGTALWAGVVPAEAATMRGHVSSGAGPLGGYSVTVMSTEPGSPAREVGSATTEADGSFEVSFTASADPQSVLYVVAANPRDERMTLASALGTGRPDGAIVVNERTTVATAFAMAQFTSGRNVEGVAPGLQNAAAMTRNLVDPVTGEVGAVLAAPPNGATTETLGSFHSLADMVANCVAVPMSCDGLLLLATPPGAAPVADTWQAMTEIAKHPWHNVEALFALSKVGPGPYAPDRAFPPSAWTLALRFVGDGVSMDGPGNMAVDRDGNVWSTNNYEWSPNAETPVCGAENLLKFTPTGQYAPGSPYTGGGLSGAGFGIDIDPDGNVWVGNFGFAAPAPDCPQDRQPPHDSVSLFTPDGRALSPADGYTAGGISWPQGTISDPDGNIWIANCGNDSVTVYPGGDPAAARQLTGLGVTEPFALADNVLGNVFVTGNGSDTVAVLGPDGTPVAPPVSGGGLDKPLGVATDSAGNAWVSNSQVIGIPCPDAEVTPAVGGSLTMIDPGGRLLTPAPLTGGGLFVPWGNAVDGNDNVWVANFAGKRLSQFCGVRLVACRPGSAVGTPISPDVVGYAFDGLTRNTGVVVDQAGNVWVANNWKDIPIQKNPGGYEMVVFVGVAGPVAR</sequence>
<dbReference type="InterPro" id="IPR011042">
    <property type="entry name" value="6-blade_b-propeller_TolB-like"/>
</dbReference>
<accession>M2Y219</accession>
<dbReference type="PANTHER" id="PTHR24104">
    <property type="entry name" value="E3 UBIQUITIN-PROTEIN LIGASE NHLRC1-RELATED"/>
    <property type="match status" value="1"/>
</dbReference>
<evidence type="ECO:0000313" key="2">
    <source>
        <dbReference type="Proteomes" id="UP000011731"/>
    </source>
</evidence>
<dbReference type="SUPFAM" id="SSF101898">
    <property type="entry name" value="NHL repeat"/>
    <property type="match status" value="1"/>
</dbReference>
<dbReference type="RefSeq" id="WP_003934509.1">
    <property type="nucleotide sequence ID" value="NZ_AOEX01000015.1"/>
</dbReference>
<dbReference type="Gene3D" id="2.120.10.30">
    <property type="entry name" value="TolB, C-terminal domain"/>
    <property type="match status" value="1"/>
</dbReference>
<dbReference type="Gene3D" id="2.40.10.500">
    <property type="match status" value="1"/>
</dbReference>
<reference evidence="1 2" key="1">
    <citation type="journal article" date="2013" name="Genome Announc.">
        <title>Draft Genome Sequence of Rhodococcus ruber Strain BKS 20-38.</title>
        <authorList>
            <person name="Bala M."/>
            <person name="Kumar S."/>
            <person name="Raghava G.P."/>
            <person name="Mayilraj S."/>
        </authorList>
    </citation>
    <scope>NUCLEOTIDE SEQUENCE [LARGE SCALE GENOMIC DNA]</scope>
    <source>
        <strain evidence="1 2">BKS 20-38</strain>
    </source>
</reference>
<dbReference type="GO" id="GO:0008270">
    <property type="term" value="F:zinc ion binding"/>
    <property type="evidence" value="ECO:0007669"/>
    <property type="project" value="UniProtKB-KW"/>
</dbReference>
<dbReference type="PANTHER" id="PTHR24104:SF25">
    <property type="entry name" value="PROTEIN LIN-41"/>
    <property type="match status" value="1"/>
</dbReference>
<dbReference type="PATRIC" id="fig|1278076.4.peg.446"/>
<dbReference type="InterPro" id="IPR050952">
    <property type="entry name" value="TRIM-NHL_E3_ligases"/>
</dbReference>
<gene>
    <name evidence="1" type="ORF">G352_02147</name>
</gene>
<proteinExistence type="predicted"/>